<dbReference type="Pfam" id="PF12848">
    <property type="entry name" value="ABC_tran_Xtn"/>
    <property type="match status" value="1"/>
</dbReference>
<dbReference type="FunFam" id="3.40.50.300:FF:000471">
    <property type="entry name" value="ATP-binding cassette, sub-family F (GCN20), member 1"/>
    <property type="match status" value="1"/>
</dbReference>
<evidence type="ECO:0000256" key="10">
    <source>
        <dbReference type="ARBA" id="ARBA00023159"/>
    </source>
</evidence>
<evidence type="ECO:0000256" key="9">
    <source>
        <dbReference type="ARBA" id="ARBA00022840"/>
    </source>
</evidence>
<dbReference type="NCBIfam" id="NF000355">
    <property type="entry name" value="ribo_prot_ABC_F"/>
    <property type="match status" value="1"/>
</dbReference>
<dbReference type="PANTHER" id="PTHR19211:SF14">
    <property type="entry name" value="ATP-BINDING CASSETTE SUB-FAMILY F MEMBER 1"/>
    <property type="match status" value="1"/>
</dbReference>
<feature type="region of interest" description="Disordered" evidence="14">
    <location>
        <begin position="574"/>
        <end position="622"/>
    </location>
</feature>
<dbReference type="InterPro" id="IPR032781">
    <property type="entry name" value="ABC_tran_Xtn"/>
</dbReference>
<feature type="compositionally biased region" description="Basic and acidic residues" evidence="14">
    <location>
        <begin position="201"/>
        <end position="215"/>
    </location>
</feature>
<accession>A0A8S9XL06</accession>
<dbReference type="Proteomes" id="UP000466442">
    <property type="component" value="Unassembled WGS sequence"/>
</dbReference>
<dbReference type="InterPro" id="IPR027417">
    <property type="entry name" value="P-loop_NTPase"/>
</dbReference>
<dbReference type="Pfam" id="PF00005">
    <property type="entry name" value="ABC_tran"/>
    <property type="match status" value="2"/>
</dbReference>
<dbReference type="PROSITE" id="PS00211">
    <property type="entry name" value="ABC_TRANSPORTER_1"/>
    <property type="match status" value="1"/>
</dbReference>
<keyword evidence="7" id="KW-0677">Repeat</keyword>
<evidence type="ECO:0000256" key="6">
    <source>
        <dbReference type="ARBA" id="ARBA00022553"/>
    </source>
</evidence>
<evidence type="ECO:0000256" key="13">
    <source>
        <dbReference type="SAM" id="Coils"/>
    </source>
</evidence>
<dbReference type="PROSITE" id="PS50893">
    <property type="entry name" value="ABC_TRANSPORTER_2"/>
    <property type="match status" value="2"/>
</dbReference>
<feature type="compositionally biased region" description="Acidic residues" evidence="14">
    <location>
        <begin position="147"/>
        <end position="158"/>
    </location>
</feature>
<dbReference type="PANTHER" id="PTHR19211">
    <property type="entry name" value="ATP-BINDING TRANSPORT PROTEIN-RELATED"/>
    <property type="match status" value="1"/>
</dbReference>
<feature type="compositionally biased region" description="Basic residues" evidence="14">
    <location>
        <begin position="216"/>
        <end position="227"/>
    </location>
</feature>
<evidence type="ECO:0000256" key="11">
    <source>
        <dbReference type="ARBA" id="ARBA00023242"/>
    </source>
</evidence>
<feature type="compositionally biased region" description="Basic and acidic residues" evidence="14">
    <location>
        <begin position="252"/>
        <end position="267"/>
    </location>
</feature>
<dbReference type="AlphaFoldDB" id="A0A8S9XL06"/>
<dbReference type="SMART" id="SM00382">
    <property type="entry name" value="AAA"/>
    <property type="match status" value="2"/>
</dbReference>
<proteinExistence type="inferred from homology"/>
<dbReference type="InterPro" id="IPR003593">
    <property type="entry name" value="AAA+_ATPase"/>
</dbReference>
<dbReference type="GO" id="GO:0005635">
    <property type="term" value="C:nuclear envelope"/>
    <property type="evidence" value="ECO:0007669"/>
    <property type="project" value="UniProtKB-SubCell"/>
</dbReference>
<evidence type="ECO:0000259" key="15">
    <source>
        <dbReference type="PROSITE" id="PS50893"/>
    </source>
</evidence>
<feature type="compositionally biased region" description="Acidic residues" evidence="14">
    <location>
        <begin position="42"/>
        <end position="51"/>
    </location>
</feature>
<comment type="caution">
    <text evidence="16">The sequence shown here is derived from an EMBL/GenBank/DDBJ whole genome shotgun (WGS) entry which is preliminary data.</text>
</comment>
<feature type="compositionally biased region" description="Basic and acidic residues" evidence="14">
    <location>
        <begin position="590"/>
        <end position="616"/>
    </location>
</feature>
<evidence type="ECO:0000256" key="4">
    <source>
        <dbReference type="ARBA" id="ARBA00011054"/>
    </source>
</evidence>
<evidence type="ECO:0000313" key="17">
    <source>
        <dbReference type="Proteomes" id="UP000466442"/>
    </source>
</evidence>
<evidence type="ECO:0000256" key="2">
    <source>
        <dbReference type="ARBA" id="ARBA00004496"/>
    </source>
</evidence>
<feature type="compositionally biased region" description="Basic residues" evidence="14">
    <location>
        <begin position="28"/>
        <end position="37"/>
    </location>
</feature>
<dbReference type="Gene3D" id="3.40.50.300">
    <property type="entry name" value="P-loop containing nucleotide triphosphate hydrolases"/>
    <property type="match status" value="2"/>
</dbReference>
<evidence type="ECO:0000256" key="7">
    <source>
        <dbReference type="ARBA" id="ARBA00022737"/>
    </source>
</evidence>
<protein>
    <recommendedName>
        <fullName evidence="12">ATP-binding cassette sub-family F member 1</fullName>
    </recommendedName>
</protein>
<keyword evidence="5" id="KW-0963">Cytoplasm</keyword>
<gene>
    <name evidence="16" type="ORF">GE061_015401</name>
</gene>
<dbReference type="InterPro" id="IPR003439">
    <property type="entry name" value="ABC_transporter-like_ATP-bd"/>
</dbReference>
<dbReference type="SUPFAM" id="SSF52540">
    <property type="entry name" value="P-loop containing nucleoside triphosphate hydrolases"/>
    <property type="match status" value="2"/>
</dbReference>
<feature type="compositionally biased region" description="Basic and acidic residues" evidence="14">
    <location>
        <begin position="574"/>
        <end position="583"/>
    </location>
</feature>
<feature type="compositionally biased region" description="Basic residues" evidence="14">
    <location>
        <begin position="133"/>
        <end position="142"/>
    </location>
</feature>
<keyword evidence="13" id="KW-0175">Coiled coil</keyword>
<evidence type="ECO:0000256" key="1">
    <source>
        <dbReference type="ARBA" id="ARBA00004259"/>
    </source>
</evidence>
<feature type="compositionally biased region" description="Basic residues" evidence="14">
    <location>
        <begin position="268"/>
        <end position="277"/>
    </location>
</feature>
<feature type="compositionally biased region" description="Basic residues" evidence="14">
    <location>
        <begin position="92"/>
        <end position="102"/>
    </location>
</feature>
<dbReference type="EMBL" id="WIXP02000006">
    <property type="protein sequence ID" value="KAF6209653.1"/>
    <property type="molecule type" value="Genomic_DNA"/>
</dbReference>
<keyword evidence="11" id="KW-0539">Nucleus</keyword>
<keyword evidence="6" id="KW-0597">Phosphoprotein</keyword>
<name>A0A8S9XL06_APOLU</name>
<dbReference type="GO" id="GO:0016887">
    <property type="term" value="F:ATP hydrolysis activity"/>
    <property type="evidence" value="ECO:0007669"/>
    <property type="project" value="InterPro"/>
</dbReference>
<comment type="subcellular location">
    <subcellularLocation>
        <location evidence="2">Cytoplasm</location>
    </subcellularLocation>
    <subcellularLocation>
        <location evidence="1">Nucleus envelope</location>
    </subcellularLocation>
    <subcellularLocation>
        <location evidence="3">Nucleus</location>
        <location evidence="3">Nucleoplasm</location>
    </subcellularLocation>
</comment>
<dbReference type="InterPro" id="IPR050611">
    <property type="entry name" value="ABCF"/>
</dbReference>
<evidence type="ECO:0000313" key="16">
    <source>
        <dbReference type="EMBL" id="KAF6209653.1"/>
    </source>
</evidence>
<feature type="region of interest" description="Disordered" evidence="14">
    <location>
        <begin position="1"/>
        <end position="280"/>
    </location>
</feature>
<dbReference type="GO" id="GO:0005737">
    <property type="term" value="C:cytoplasm"/>
    <property type="evidence" value="ECO:0007669"/>
    <property type="project" value="UniProtKB-SubCell"/>
</dbReference>
<dbReference type="CDD" id="cd03221">
    <property type="entry name" value="ABCF_EF-3"/>
    <property type="match status" value="2"/>
</dbReference>
<evidence type="ECO:0000256" key="5">
    <source>
        <dbReference type="ARBA" id="ARBA00022490"/>
    </source>
</evidence>
<keyword evidence="17" id="KW-1185">Reference proteome</keyword>
<dbReference type="GO" id="GO:0005524">
    <property type="term" value="F:ATP binding"/>
    <property type="evidence" value="ECO:0007669"/>
    <property type="project" value="UniProtKB-KW"/>
</dbReference>
<comment type="similarity">
    <text evidence="4">Belongs to the ABC transporter superfamily. ABCF family. EF3 subfamily.</text>
</comment>
<evidence type="ECO:0000256" key="14">
    <source>
        <dbReference type="SAM" id="MobiDB-lite"/>
    </source>
</evidence>
<dbReference type="OrthoDB" id="2110130at2759"/>
<reference evidence="16" key="1">
    <citation type="journal article" date="2021" name="Mol. Ecol. Resour.">
        <title>Apolygus lucorum genome provides insights into omnivorousness and mesophyll feeding.</title>
        <authorList>
            <person name="Liu Y."/>
            <person name="Liu H."/>
            <person name="Wang H."/>
            <person name="Huang T."/>
            <person name="Liu B."/>
            <person name="Yang B."/>
            <person name="Yin L."/>
            <person name="Li B."/>
            <person name="Zhang Y."/>
            <person name="Zhang S."/>
            <person name="Jiang F."/>
            <person name="Zhang X."/>
            <person name="Ren Y."/>
            <person name="Wang B."/>
            <person name="Wang S."/>
            <person name="Lu Y."/>
            <person name="Wu K."/>
            <person name="Fan W."/>
            <person name="Wang G."/>
        </authorList>
    </citation>
    <scope>NUCLEOTIDE SEQUENCE</scope>
    <source>
        <strain evidence="16">12Hb</strain>
    </source>
</reference>
<sequence length="874" mass="97853">MPPRKAKGKKGGDSEDESSPGAYVNVGARKKRGGKGKKGNDDSDNVASDDEVASKGKNQVKTGKKGKRGDDSGDDEVQQKPEPSKAQPKQKAAAKKKQKGKGKNQDWSDDNEPEIDMLKVAEDDSDSGPMPVKKSKPKKGKVKKVESEEEDEELTEEEVPIKVQPKKQVNKKVLINDDSGAEDDADESEEEQSSVESTADDIAKRLESVHIENKKSKVKSKAKKAQSKNKPPPSDDEQDEIMEDDEVDDDVSEKKKKQEEVPMDTKKLTHKEKKKLKKEQDYAKQMETLTKKGGQGHSELGENFTVSLPEKSKAQLDAFENAVDIKVENFSISAKGKDLFVNANLLIASGRRYGLVGPNGHGKTTLLRHLASRLFPVPPSIDILYCEQEVVADDTPAVEAVLKADVKRTELLKECKELEEKAEKGDTEIQDRLTEVYEELKAIGADSAEPRARRILAGLGFTKKMQDRPTNSFSGGWRMRVSLARALFLEPTLLLLDEPTNHLDLNAVIWLDNYLQGWKKTLLIVSHDQSFLDNVCNEIIHLDNLKLHYYKGNYSMFKKMHMQKRKEMIKEYEKQEKKMKEMKSSGSSKKQAEKKTKEALTRKQEKNRSKFQKNEEETGPTELLTRPKDYIVKFSFPDPPPLQPPILGLYNVTFAYPDQKPLFRDVEFGIDLNSRVAIVGPNGVGKSTFLKLLVGELTPQKGDARRNHRLKIGRFDQHSGEHLTAEETPAEYLIRLFDLQYEKARKALGTFGLASHAHTIKMKDLSGGQKARVALAELCNMSPDVVILDEPTNNLDIESIDALAEAINEYKGGVIIVSHDERLIRDTNCTLWVIENQNIAEVDGDFDDYRTELLESLGEVINSPSIAANAAVQQ</sequence>
<organism evidence="16 17">
    <name type="scientific">Apolygus lucorum</name>
    <name type="common">Small green plant bug</name>
    <name type="synonym">Lygocoris lucorum</name>
    <dbReference type="NCBI Taxonomy" id="248454"/>
    <lineage>
        <taxon>Eukaryota</taxon>
        <taxon>Metazoa</taxon>
        <taxon>Ecdysozoa</taxon>
        <taxon>Arthropoda</taxon>
        <taxon>Hexapoda</taxon>
        <taxon>Insecta</taxon>
        <taxon>Pterygota</taxon>
        <taxon>Neoptera</taxon>
        <taxon>Paraneoptera</taxon>
        <taxon>Hemiptera</taxon>
        <taxon>Heteroptera</taxon>
        <taxon>Panheteroptera</taxon>
        <taxon>Cimicomorpha</taxon>
        <taxon>Miridae</taxon>
        <taxon>Mirini</taxon>
        <taxon>Apolygus</taxon>
    </lineage>
</organism>
<feature type="domain" description="ABC transporter" evidence="15">
    <location>
        <begin position="647"/>
        <end position="861"/>
    </location>
</feature>
<dbReference type="FunFam" id="3.40.50.300:FF:000472">
    <property type="entry name" value="ATP-binding cassette, sub-family F (GCN20), member 1"/>
    <property type="match status" value="1"/>
</dbReference>
<feature type="domain" description="ABC transporter" evidence="15">
    <location>
        <begin position="325"/>
        <end position="569"/>
    </location>
</feature>
<evidence type="ECO:0000256" key="12">
    <source>
        <dbReference type="ARBA" id="ARBA00073921"/>
    </source>
</evidence>
<dbReference type="InterPro" id="IPR017871">
    <property type="entry name" value="ABC_transporter-like_CS"/>
</dbReference>
<feature type="coiled-coil region" evidence="13">
    <location>
        <begin position="401"/>
        <end position="428"/>
    </location>
</feature>
<evidence type="ECO:0000256" key="3">
    <source>
        <dbReference type="ARBA" id="ARBA00004642"/>
    </source>
</evidence>
<feature type="compositionally biased region" description="Acidic residues" evidence="14">
    <location>
        <begin position="234"/>
        <end position="251"/>
    </location>
</feature>
<evidence type="ECO:0000256" key="8">
    <source>
        <dbReference type="ARBA" id="ARBA00022741"/>
    </source>
</evidence>
<dbReference type="GO" id="GO:0005654">
    <property type="term" value="C:nucleoplasm"/>
    <property type="evidence" value="ECO:0007669"/>
    <property type="project" value="UniProtKB-SubCell"/>
</dbReference>
<feature type="compositionally biased region" description="Acidic residues" evidence="14">
    <location>
        <begin position="179"/>
        <end position="193"/>
    </location>
</feature>
<keyword evidence="8" id="KW-0547">Nucleotide-binding</keyword>
<keyword evidence="10" id="KW-0010">Activator</keyword>
<keyword evidence="9" id="KW-0067">ATP-binding</keyword>